<dbReference type="InterPro" id="IPR012677">
    <property type="entry name" value="Nucleotide-bd_a/b_plait_sf"/>
</dbReference>
<dbReference type="Gene3D" id="3.30.70.330">
    <property type="match status" value="1"/>
</dbReference>
<dbReference type="InterPro" id="IPR000504">
    <property type="entry name" value="RRM_dom"/>
</dbReference>
<dbReference type="SUPFAM" id="SSF54928">
    <property type="entry name" value="RNA-binding domain, RBD"/>
    <property type="match status" value="1"/>
</dbReference>
<feature type="domain" description="J" evidence="9">
    <location>
        <begin position="8"/>
        <end position="72"/>
    </location>
</feature>
<evidence type="ECO:0000256" key="1">
    <source>
        <dbReference type="ARBA" id="ARBA00004123"/>
    </source>
</evidence>
<evidence type="ECO:0000256" key="5">
    <source>
        <dbReference type="ARBA" id="ARBA00023186"/>
    </source>
</evidence>
<dbReference type="InterPro" id="IPR036869">
    <property type="entry name" value="J_dom_sf"/>
</dbReference>
<keyword evidence="6" id="KW-0539">Nucleus</keyword>
<gene>
    <name evidence="11" type="ORF">B4U80_05516</name>
</gene>
<dbReference type="PANTHER" id="PTHR44313">
    <property type="entry name" value="DNAJ HOMOLOG SUBFAMILY C MEMBER 17"/>
    <property type="match status" value="1"/>
</dbReference>
<dbReference type="PRINTS" id="PR00625">
    <property type="entry name" value="JDOMAIN"/>
</dbReference>
<dbReference type="EMBL" id="NCKV01004685">
    <property type="protein sequence ID" value="RWS24588.1"/>
    <property type="molecule type" value="Genomic_DNA"/>
</dbReference>
<dbReference type="PROSITE" id="PS50102">
    <property type="entry name" value="RRM"/>
    <property type="match status" value="1"/>
</dbReference>
<evidence type="ECO:0000256" key="4">
    <source>
        <dbReference type="ARBA" id="ARBA00022884"/>
    </source>
</evidence>
<evidence type="ECO:0000256" key="7">
    <source>
        <dbReference type="PROSITE-ProRule" id="PRU00176"/>
    </source>
</evidence>
<feature type="region of interest" description="Disordered" evidence="8">
    <location>
        <begin position="138"/>
        <end position="162"/>
    </location>
</feature>
<dbReference type="InterPro" id="IPR035979">
    <property type="entry name" value="RBD_domain_sf"/>
</dbReference>
<keyword evidence="3" id="KW-0963">Cytoplasm</keyword>
<evidence type="ECO:0000256" key="8">
    <source>
        <dbReference type="SAM" id="MobiDB-lite"/>
    </source>
</evidence>
<comment type="caution">
    <text evidence="11">The sequence shown here is derived from an EMBL/GenBank/DDBJ whole genome shotgun (WGS) entry which is preliminary data.</text>
</comment>
<dbReference type="SUPFAM" id="SSF46565">
    <property type="entry name" value="Chaperone J-domain"/>
    <property type="match status" value="1"/>
</dbReference>
<keyword evidence="12" id="KW-1185">Reference proteome</keyword>
<dbReference type="OrthoDB" id="259708at2759"/>
<keyword evidence="5" id="KW-0143">Chaperone</keyword>
<dbReference type="Gene3D" id="1.10.287.110">
    <property type="entry name" value="DnaJ domain"/>
    <property type="match status" value="1"/>
</dbReference>
<dbReference type="Proteomes" id="UP000288716">
    <property type="component" value="Unassembled WGS sequence"/>
</dbReference>
<dbReference type="STRING" id="299467.A0A443SAK9"/>
<dbReference type="PROSITE" id="PS50076">
    <property type="entry name" value="DNAJ_2"/>
    <property type="match status" value="1"/>
</dbReference>
<dbReference type="InterPro" id="IPR052094">
    <property type="entry name" value="Pre-mRNA-splicing_ERAD"/>
</dbReference>
<evidence type="ECO:0000256" key="6">
    <source>
        <dbReference type="ARBA" id="ARBA00023242"/>
    </source>
</evidence>
<feature type="compositionally biased region" description="Basic and acidic residues" evidence="8">
    <location>
        <begin position="138"/>
        <end position="154"/>
    </location>
</feature>
<evidence type="ECO:0000256" key="3">
    <source>
        <dbReference type="ARBA" id="ARBA00022490"/>
    </source>
</evidence>
<name>A0A443SAK9_9ACAR</name>
<dbReference type="AlphaFoldDB" id="A0A443SAK9"/>
<dbReference type="GO" id="GO:0000390">
    <property type="term" value="P:spliceosomal complex disassembly"/>
    <property type="evidence" value="ECO:0007669"/>
    <property type="project" value="TreeGrafter"/>
</dbReference>
<evidence type="ECO:0000313" key="12">
    <source>
        <dbReference type="Proteomes" id="UP000288716"/>
    </source>
</evidence>
<evidence type="ECO:0000313" key="11">
    <source>
        <dbReference type="EMBL" id="RWS24588.1"/>
    </source>
</evidence>
<comment type="subcellular location">
    <subcellularLocation>
        <location evidence="2">Cytoplasm</location>
    </subcellularLocation>
    <subcellularLocation>
        <location evidence="1">Nucleus</location>
    </subcellularLocation>
</comment>
<evidence type="ECO:0000259" key="10">
    <source>
        <dbReference type="PROSITE" id="PS50102"/>
    </source>
</evidence>
<dbReference type="VEuPathDB" id="VectorBase:LDEU007452"/>
<organism evidence="11 12">
    <name type="scientific">Leptotrombidium deliense</name>
    <dbReference type="NCBI Taxonomy" id="299467"/>
    <lineage>
        <taxon>Eukaryota</taxon>
        <taxon>Metazoa</taxon>
        <taxon>Ecdysozoa</taxon>
        <taxon>Arthropoda</taxon>
        <taxon>Chelicerata</taxon>
        <taxon>Arachnida</taxon>
        <taxon>Acari</taxon>
        <taxon>Acariformes</taxon>
        <taxon>Trombidiformes</taxon>
        <taxon>Prostigmata</taxon>
        <taxon>Anystina</taxon>
        <taxon>Parasitengona</taxon>
        <taxon>Trombiculoidea</taxon>
        <taxon>Trombiculidae</taxon>
        <taxon>Leptotrombidium</taxon>
    </lineage>
</organism>
<dbReference type="InterPro" id="IPR001623">
    <property type="entry name" value="DnaJ_domain"/>
</dbReference>
<dbReference type="SMART" id="SM00271">
    <property type="entry name" value="DnaJ"/>
    <property type="match status" value="1"/>
</dbReference>
<dbReference type="GO" id="GO:0005737">
    <property type="term" value="C:cytoplasm"/>
    <property type="evidence" value="ECO:0007669"/>
    <property type="project" value="UniProtKB-SubCell"/>
</dbReference>
<dbReference type="PANTHER" id="PTHR44313:SF1">
    <property type="entry name" value="DNAJ HOMOLOG SUBFAMILY C MEMBER 17"/>
    <property type="match status" value="1"/>
</dbReference>
<sequence length="273" mass="31736">MQNLKNVDLYELLGVSLESSVSEIRSAYRKQALKCHPDKTSDPAAVEKFQLLSEALGILTDDNARVAYNKLWNAKRNRAARHRELDSKRQKLKDDLEKREKKAQEEAYYKNAEKMMEKEIERLRKEGSKILEKEKEKLRKEFENESRQKEDRVNPRLKVKSSSNEKLSESEVRSIFEKYGKLLAVVVGKKGTILLEYNSTQDALNAFKYESTRFQIEWIQGKPTLDDVIGKTNVSAQSRGDDFESVVLAKLRRVEERKRMLAEMEANESEKQS</sequence>
<dbReference type="Pfam" id="PF00226">
    <property type="entry name" value="DnaJ"/>
    <property type="match status" value="1"/>
</dbReference>
<dbReference type="GO" id="GO:0003723">
    <property type="term" value="F:RNA binding"/>
    <property type="evidence" value="ECO:0007669"/>
    <property type="project" value="UniProtKB-UniRule"/>
</dbReference>
<protein>
    <submittedName>
        <fullName evidence="11">DnaJ subfamily C member 17-like protein</fullName>
    </submittedName>
</protein>
<feature type="domain" description="RRM" evidence="10">
    <location>
        <begin position="155"/>
        <end position="223"/>
    </location>
</feature>
<evidence type="ECO:0000256" key="2">
    <source>
        <dbReference type="ARBA" id="ARBA00004496"/>
    </source>
</evidence>
<dbReference type="GO" id="GO:0005681">
    <property type="term" value="C:spliceosomal complex"/>
    <property type="evidence" value="ECO:0007669"/>
    <property type="project" value="TreeGrafter"/>
</dbReference>
<evidence type="ECO:0000259" key="9">
    <source>
        <dbReference type="PROSITE" id="PS50076"/>
    </source>
</evidence>
<dbReference type="CDD" id="cd06257">
    <property type="entry name" value="DnaJ"/>
    <property type="match status" value="1"/>
</dbReference>
<accession>A0A443SAK9</accession>
<proteinExistence type="predicted"/>
<reference evidence="11 12" key="1">
    <citation type="journal article" date="2018" name="Gigascience">
        <title>Genomes of trombidid mites reveal novel predicted allergens and laterally-transferred genes associated with secondary metabolism.</title>
        <authorList>
            <person name="Dong X."/>
            <person name="Chaisiri K."/>
            <person name="Xia D."/>
            <person name="Armstrong S.D."/>
            <person name="Fang Y."/>
            <person name="Donnelly M.J."/>
            <person name="Kadowaki T."/>
            <person name="McGarry J.W."/>
            <person name="Darby A.C."/>
            <person name="Makepeace B.L."/>
        </authorList>
    </citation>
    <scope>NUCLEOTIDE SEQUENCE [LARGE SCALE GENOMIC DNA]</scope>
    <source>
        <strain evidence="11">UoL-UT</strain>
    </source>
</reference>
<keyword evidence="4 7" id="KW-0694">RNA-binding</keyword>